<name>A0AAE4I049_9ENTE</name>
<evidence type="ECO:0000313" key="2">
    <source>
        <dbReference type="EMBL" id="MDT2769485.1"/>
    </source>
</evidence>
<gene>
    <name evidence="1" type="ORF">P7H00_02005</name>
    <name evidence="2" type="ORF">P7H46_01385</name>
</gene>
<dbReference type="EMBL" id="JARQAI010000001">
    <property type="protein sequence ID" value="MDT2735907.1"/>
    <property type="molecule type" value="Genomic_DNA"/>
</dbReference>
<protein>
    <submittedName>
        <fullName evidence="1">Uncharacterized protein</fullName>
    </submittedName>
</protein>
<sequence>MIEFILGCLLLTWPIAKIPQLLKNKQTHGVYFLADRRILVPKWTNFGNNLNANNKIGFAINLLLGMALIVAGIADLI</sequence>
<proteinExistence type="predicted"/>
<keyword evidence="4" id="KW-1185">Reference proteome</keyword>
<evidence type="ECO:0000313" key="1">
    <source>
        <dbReference type="EMBL" id="MDT2735907.1"/>
    </source>
</evidence>
<accession>A0AAE4I049</accession>
<reference evidence="1 4" key="1">
    <citation type="submission" date="2023-03" db="EMBL/GenBank/DDBJ databases">
        <authorList>
            <person name="Shen W."/>
            <person name="Cai J."/>
        </authorList>
    </citation>
    <scope>NUCLEOTIDE SEQUENCE</scope>
    <source>
        <strain evidence="1">P69-2</strain>
        <strain evidence="2 4">Y59</strain>
    </source>
</reference>
<dbReference type="RefSeq" id="WP_067628248.1">
    <property type="nucleotide sequence ID" value="NZ_BAAAXL010000040.1"/>
</dbReference>
<evidence type="ECO:0000313" key="4">
    <source>
        <dbReference type="Proteomes" id="UP001269061"/>
    </source>
</evidence>
<comment type="caution">
    <text evidence="1">The sequence shown here is derived from an EMBL/GenBank/DDBJ whole genome shotgun (WGS) entry which is preliminary data.</text>
</comment>
<dbReference type="AlphaFoldDB" id="A0AAE4I049"/>
<organism evidence="1 3">
    <name type="scientific">Enterococcus pseudoavium</name>
    <dbReference type="NCBI Taxonomy" id="44007"/>
    <lineage>
        <taxon>Bacteria</taxon>
        <taxon>Bacillati</taxon>
        <taxon>Bacillota</taxon>
        <taxon>Bacilli</taxon>
        <taxon>Lactobacillales</taxon>
        <taxon>Enterococcaceae</taxon>
        <taxon>Enterococcus</taxon>
    </lineage>
</organism>
<dbReference type="Proteomes" id="UP001269061">
    <property type="component" value="Unassembled WGS sequence"/>
</dbReference>
<dbReference type="Proteomes" id="UP001180842">
    <property type="component" value="Unassembled WGS sequence"/>
</dbReference>
<evidence type="ECO:0000313" key="3">
    <source>
        <dbReference type="Proteomes" id="UP001180842"/>
    </source>
</evidence>
<dbReference type="EMBL" id="JARQAZ010000001">
    <property type="protein sequence ID" value="MDT2769485.1"/>
    <property type="molecule type" value="Genomic_DNA"/>
</dbReference>